<dbReference type="RefSeq" id="WP_249864450.1">
    <property type="nucleotide sequence ID" value="NZ_CP027059.1"/>
</dbReference>
<gene>
    <name evidence="2" type="primary">yxeP_2</name>
    <name evidence="2" type="ORF">SK3146_01456</name>
</gene>
<dbReference type="Gene3D" id="3.40.630.10">
    <property type="entry name" value="Zn peptidases"/>
    <property type="match status" value="1"/>
</dbReference>
<dbReference type="InterPro" id="IPR017439">
    <property type="entry name" value="Amidohydrolase"/>
</dbReference>
<dbReference type="Gene3D" id="3.30.70.360">
    <property type="match status" value="1"/>
</dbReference>
<dbReference type="SUPFAM" id="SSF55031">
    <property type="entry name" value="Bacterial exopeptidase dimerisation domain"/>
    <property type="match status" value="1"/>
</dbReference>
<sequence length="408" mass="44551">MSGEAILAYADTLEEELVAIRRDLHRHPELLYDVHRTAAKVAGLLEEWGLEVRRGVGRHFGMGVVGILRGRAEGRTVLLRADMDALPIQEENDAAYKSRHEGVMHACGHDAHTAMLLGAAKALSRFREELRGTVKFVFQPAEEGARPVPEDGRLLSGGRNMIEDGILEGVDAGYAFHVWPELPIGTVGVHRQYAMAASYHFTVQFHGVTGHHSTPHQAVDAIVMAAQFIGEIKVAMSTELNPMEPAVLSYGTLRAGSAHNAIADHAVLTGTFRAFDKETILRIVHALEHRAGAVAASFGGRSDVRLREGTPLRNDPRAVRQVQAAGAKVFGEANTLLLDAPSLAGEDFAWYLERIPGAFVFIGAGNAERGIVHPVHHPRFDVDERVLAYGAKLHIQLARQALEEDWTN</sequence>
<dbReference type="InterPro" id="IPR036264">
    <property type="entry name" value="Bact_exopeptidase_dim_dom"/>
</dbReference>
<reference evidence="2" key="1">
    <citation type="submission" date="2018-02" db="EMBL/GenBank/DDBJ databases">
        <authorList>
            <person name="Kim S.-K."/>
            <person name="Jung H.-I."/>
            <person name="Lee S.-W."/>
        </authorList>
    </citation>
    <scope>NUCLEOTIDE SEQUENCE</scope>
    <source>
        <strain evidence="2">SK3146</strain>
    </source>
</reference>
<accession>A0ABY4RIN2</accession>
<name>A0ABY4RIN2_9BACL</name>
<evidence type="ECO:0000259" key="1">
    <source>
        <dbReference type="Pfam" id="PF07687"/>
    </source>
</evidence>
<dbReference type="InterPro" id="IPR002933">
    <property type="entry name" value="Peptidase_M20"/>
</dbReference>
<dbReference type="EMBL" id="CP027059">
    <property type="protein sequence ID" value="UQZ82299.1"/>
    <property type="molecule type" value="Genomic_DNA"/>
</dbReference>
<dbReference type="EC" id="3.-.-.-" evidence="2"/>
<keyword evidence="3" id="KW-1185">Reference proteome</keyword>
<dbReference type="Pfam" id="PF01546">
    <property type="entry name" value="Peptidase_M20"/>
    <property type="match status" value="1"/>
</dbReference>
<proteinExistence type="predicted"/>
<keyword evidence="2" id="KW-0378">Hydrolase</keyword>
<dbReference type="SUPFAM" id="SSF53187">
    <property type="entry name" value="Zn-dependent exopeptidases"/>
    <property type="match status" value="1"/>
</dbReference>
<dbReference type="Proteomes" id="UP001057134">
    <property type="component" value="Chromosome"/>
</dbReference>
<dbReference type="PIRSF" id="PIRSF005962">
    <property type="entry name" value="Pept_M20D_amidohydro"/>
    <property type="match status" value="1"/>
</dbReference>
<dbReference type="Pfam" id="PF07687">
    <property type="entry name" value="M20_dimer"/>
    <property type="match status" value="1"/>
</dbReference>
<dbReference type="PANTHER" id="PTHR11014">
    <property type="entry name" value="PEPTIDASE M20 FAMILY MEMBER"/>
    <property type="match status" value="1"/>
</dbReference>
<feature type="domain" description="Peptidase M20 dimerisation" evidence="1">
    <location>
        <begin position="198"/>
        <end position="294"/>
    </location>
</feature>
<dbReference type="GO" id="GO:0016787">
    <property type="term" value="F:hydrolase activity"/>
    <property type="evidence" value="ECO:0007669"/>
    <property type="project" value="UniProtKB-KW"/>
</dbReference>
<dbReference type="NCBIfam" id="TIGR01891">
    <property type="entry name" value="amidohydrolases"/>
    <property type="match status" value="1"/>
</dbReference>
<dbReference type="InterPro" id="IPR011650">
    <property type="entry name" value="Peptidase_M20_dimer"/>
</dbReference>
<organism evidence="2 3">
    <name type="scientific">Paenibacillus konkukensis</name>
    <dbReference type="NCBI Taxonomy" id="2020716"/>
    <lineage>
        <taxon>Bacteria</taxon>
        <taxon>Bacillati</taxon>
        <taxon>Bacillota</taxon>
        <taxon>Bacilli</taxon>
        <taxon>Bacillales</taxon>
        <taxon>Paenibacillaceae</taxon>
        <taxon>Paenibacillus</taxon>
    </lineage>
</organism>
<evidence type="ECO:0000313" key="3">
    <source>
        <dbReference type="Proteomes" id="UP001057134"/>
    </source>
</evidence>
<protein>
    <submittedName>
        <fullName evidence="2">Hydrolase YxeP</fullName>
        <ecNumber evidence="2">3.-.-.-</ecNumber>
    </submittedName>
</protein>
<dbReference type="PANTHER" id="PTHR11014:SF63">
    <property type="entry name" value="METALLOPEPTIDASE, PUTATIVE (AFU_ORTHOLOGUE AFUA_6G09600)-RELATED"/>
    <property type="match status" value="1"/>
</dbReference>
<evidence type="ECO:0000313" key="2">
    <source>
        <dbReference type="EMBL" id="UQZ82299.1"/>
    </source>
</evidence>
<reference evidence="2" key="2">
    <citation type="journal article" date="2021" name="J Anim Sci Technol">
        <title>Complete genome sequence of Paenibacillus konkukensis sp. nov. SK3146 as a potential probiotic strain.</title>
        <authorList>
            <person name="Jung H.I."/>
            <person name="Park S."/>
            <person name="Niu K.M."/>
            <person name="Lee S.W."/>
            <person name="Kothari D."/>
            <person name="Yi K.J."/>
            <person name="Kim S.K."/>
        </authorList>
    </citation>
    <scope>NUCLEOTIDE SEQUENCE</scope>
    <source>
        <strain evidence="2">SK3146</strain>
    </source>
</reference>